<dbReference type="InterPro" id="IPR000209">
    <property type="entry name" value="Peptidase_S8/S53_dom"/>
</dbReference>
<feature type="active site" description="Charge relay system" evidence="5">
    <location>
        <position position="334"/>
    </location>
</feature>
<dbReference type="PANTHER" id="PTHR43399">
    <property type="entry name" value="SUBTILISIN-RELATED"/>
    <property type="match status" value="1"/>
</dbReference>
<proteinExistence type="inferred from homology"/>
<dbReference type="Pfam" id="PF00082">
    <property type="entry name" value="Peptidase_S8"/>
    <property type="match status" value="1"/>
</dbReference>
<dbReference type="Gene3D" id="3.40.50.200">
    <property type="entry name" value="Peptidase S8/S53 domain"/>
    <property type="match status" value="1"/>
</dbReference>
<dbReference type="GO" id="GO:0006508">
    <property type="term" value="P:proteolysis"/>
    <property type="evidence" value="ECO:0007669"/>
    <property type="project" value="UniProtKB-KW"/>
</dbReference>
<dbReference type="EMBL" id="JALJRB010000002">
    <property type="protein sequence ID" value="MCJ8499481.1"/>
    <property type="molecule type" value="Genomic_DNA"/>
</dbReference>
<keyword evidence="2 5" id="KW-0645">Protease</keyword>
<dbReference type="InterPro" id="IPR023828">
    <property type="entry name" value="Peptidase_S8_Ser-AS"/>
</dbReference>
<sequence length="957" mass="101939">MNLKTIGKPSLPRLVVALLLVGWIGSALAGDNPMRSFGSFAMGGRVEAPRESAPAGPVTAPGILLHIGGRSFDPLQEAAVPDGGRSSTLQSDCGGETAYFIVQFDGPIQPDWKAALADAGVELFDYVPEFAFIARMAPDRRATVQRMVHVRWVGVYQPAYRVSPSARSRIYLREEADEQAEAPTAELRVNLFPGVDPAVVTERIQGWGGIVRSHHPSHDGTTLAVALPADRVADLAAVEGVKWIETLPQWELYNDVSADIMGVRPTWQRFGLYGEGQVVGVADTGLDMGSTVAGEIHKDFEDGLGNSRVVALIDRVPVEEGGAVGDNASDTNGHGTHVAGSVLGNGWWSGSDPATDHFPVRTNAGMAPKAGLVLQALNRNGTNSLEGLPPDLGEVFEEARLAGAHLHTNSWGSSLASAYSIFSRDVDAYMWHNPFFLILFSASNDGVDRDRDGVIDGYSIGAPATAKNCLAVGATEGDRPRGAGYDFAWGSGWGPLYHADPIREDHMSNNDRGLAAFSSRGPVLDGRYKPDIVAPGTNILSARTRAAAAEADIGWGNYNDHYVWMGGTSMATPLVAGAAALMREYLMTEADFDPPSAALIKAALLNSAEDISPGQYGAGDHQEIPYGPGPNNVTGWGRLNLGDGVFPEAPFHILFYDENTGLETGGRQDHTIKVTDGDAPLRVTLSWTDYPGLPSAHGALVNDLDLQLIAPSGAVHYPDGALQSSAVSSIAYDHGGQGGIVYDTRSYAVRFTPERTPAYLESVTFAYANADDPDDLSVAPVEVVVYADLAGMPDPDRVLLRRTLQFMPWGYHTIPLDVVLGDGDFYIALERGDAALLRIVLEAGNPEGRTMVRDTTTDDDAWAPSDNTALIRANVRYTPDWSTDCDRVNNNESITLQRPEVGRYTLRVSGYNTPYGPQPYALVASGHIVRAEGGSGGGGGGGGGGCFVQSMASAWGR</sequence>
<evidence type="ECO:0000256" key="4">
    <source>
        <dbReference type="ARBA" id="ARBA00022825"/>
    </source>
</evidence>
<dbReference type="CDD" id="cd04842">
    <property type="entry name" value="Peptidases_S8_Kp43_protease"/>
    <property type="match status" value="1"/>
</dbReference>
<dbReference type="RefSeq" id="WP_246902827.1">
    <property type="nucleotide sequence ID" value="NZ_JALJRB010000002.1"/>
</dbReference>
<dbReference type="InterPro" id="IPR008979">
    <property type="entry name" value="Galactose-bd-like_sf"/>
</dbReference>
<dbReference type="Proteomes" id="UP001165427">
    <property type="component" value="Unassembled WGS sequence"/>
</dbReference>
<dbReference type="InterPro" id="IPR051048">
    <property type="entry name" value="Peptidase_S8/S53_subtilisin"/>
</dbReference>
<evidence type="ECO:0000256" key="1">
    <source>
        <dbReference type="ARBA" id="ARBA00011073"/>
    </source>
</evidence>
<dbReference type="GO" id="GO:0004252">
    <property type="term" value="F:serine-type endopeptidase activity"/>
    <property type="evidence" value="ECO:0007669"/>
    <property type="project" value="UniProtKB-UniRule"/>
</dbReference>
<dbReference type="SUPFAM" id="SSF49785">
    <property type="entry name" value="Galactose-binding domain-like"/>
    <property type="match status" value="2"/>
</dbReference>
<dbReference type="InterPro" id="IPR022398">
    <property type="entry name" value="Peptidase_S8_His-AS"/>
</dbReference>
<dbReference type="PROSITE" id="PS00137">
    <property type="entry name" value="SUBTILASE_HIS"/>
    <property type="match status" value="1"/>
</dbReference>
<dbReference type="PANTHER" id="PTHR43399:SF4">
    <property type="entry name" value="CELL WALL-ASSOCIATED PROTEASE"/>
    <property type="match status" value="1"/>
</dbReference>
<dbReference type="PROSITE" id="PS51892">
    <property type="entry name" value="SUBTILASE"/>
    <property type="match status" value="1"/>
</dbReference>
<organism evidence="7 8">
    <name type="scientific">Desulfatitalea alkaliphila</name>
    <dbReference type="NCBI Taxonomy" id="2929485"/>
    <lineage>
        <taxon>Bacteria</taxon>
        <taxon>Pseudomonadati</taxon>
        <taxon>Thermodesulfobacteriota</taxon>
        <taxon>Desulfobacteria</taxon>
        <taxon>Desulfobacterales</taxon>
        <taxon>Desulfosarcinaceae</taxon>
        <taxon>Desulfatitalea</taxon>
    </lineage>
</organism>
<evidence type="ECO:0000256" key="5">
    <source>
        <dbReference type="PROSITE-ProRule" id="PRU01240"/>
    </source>
</evidence>
<evidence type="ECO:0000259" key="6">
    <source>
        <dbReference type="Pfam" id="PF00082"/>
    </source>
</evidence>
<feature type="active site" description="Charge relay system" evidence="5">
    <location>
        <position position="569"/>
    </location>
</feature>
<keyword evidence="3 5" id="KW-0378">Hydrolase</keyword>
<keyword evidence="4 5" id="KW-0720">Serine protease</keyword>
<dbReference type="PRINTS" id="PR00723">
    <property type="entry name" value="SUBTILISIN"/>
</dbReference>
<comment type="similarity">
    <text evidence="1 5">Belongs to the peptidase S8 family.</text>
</comment>
<name>A0AA41R2B0_9BACT</name>
<evidence type="ECO:0000313" key="8">
    <source>
        <dbReference type="Proteomes" id="UP001165427"/>
    </source>
</evidence>
<dbReference type="InterPro" id="IPR036852">
    <property type="entry name" value="Peptidase_S8/S53_dom_sf"/>
</dbReference>
<accession>A0AA41R2B0</accession>
<dbReference type="InterPro" id="IPR015500">
    <property type="entry name" value="Peptidase_S8_subtilisin-rel"/>
</dbReference>
<feature type="domain" description="Peptidase S8/S53" evidence="6">
    <location>
        <begin position="274"/>
        <end position="619"/>
    </location>
</feature>
<gene>
    <name evidence="7" type="ORF">MRX98_02755</name>
</gene>
<dbReference type="InterPro" id="IPR034058">
    <property type="entry name" value="TagA/B/C/D_pept_dom"/>
</dbReference>
<evidence type="ECO:0000256" key="3">
    <source>
        <dbReference type="ARBA" id="ARBA00022801"/>
    </source>
</evidence>
<protein>
    <submittedName>
        <fullName evidence="7">S8 family serine peptidase</fullName>
    </submittedName>
</protein>
<feature type="active site" description="Charge relay system" evidence="5">
    <location>
        <position position="283"/>
    </location>
</feature>
<reference evidence="7" key="1">
    <citation type="submission" date="2022-04" db="EMBL/GenBank/DDBJ databases">
        <title>Desulfatitalea alkaliphila sp. nov., a novel anaerobic sulfate-reducing bacterium isolated from terrestrial mud volcano, Taman Peninsula, Russia.</title>
        <authorList>
            <person name="Khomyakova M.A."/>
            <person name="Merkel A.Y."/>
            <person name="Slobodkin A.I."/>
        </authorList>
    </citation>
    <scope>NUCLEOTIDE SEQUENCE</scope>
    <source>
        <strain evidence="7">M08but</strain>
    </source>
</reference>
<dbReference type="AlphaFoldDB" id="A0AA41R2B0"/>
<dbReference type="PROSITE" id="PS00138">
    <property type="entry name" value="SUBTILASE_SER"/>
    <property type="match status" value="1"/>
</dbReference>
<evidence type="ECO:0000256" key="2">
    <source>
        <dbReference type="ARBA" id="ARBA00022670"/>
    </source>
</evidence>
<dbReference type="SUPFAM" id="SSF52743">
    <property type="entry name" value="Subtilisin-like"/>
    <property type="match status" value="1"/>
</dbReference>
<dbReference type="Gene3D" id="2.60.120.380">
    <property type="match status" value="2"/>
</dbReference>
<keyword evidence="8" id="KW-1185">Reference proteome</keyword>
<comment type="caution">
    <text evidence="7">The sequence shown here is derived from an EMBL/GenBank/DDBJ whole genome shotgun (WGS) entry which is preliminary data.</text>
</comment>
<evidence type="ECO:0000313" key="7">
    <source>
        <dbReference type="EMBL" id="MCJ8499481.1"/>
    </source>
</evidence>